<dbReference type="InterPro" id="IPR052931">
    <property type="entry name" value="Prophage_regulatory_activator"/>
</dbReference>
<evidence type="ECO:0008006" key="3">
    <source>
        <dbReference type="Google" id="ProtNLM"/>
    </source>
</evidence>
<keyword evidence="2" id="KW-1185">Reference proteome</keyword>
<comment type="caution">
    <text evidence="1">The sequence shown here is derived from an EMBL/GenBank/DDBJ whole genome shotgun (WGS) entry which is preliminary data.</text>
</comment>
<dbReference type="PANTHER" id="PTHR36154">
    <property type="entry name" value="DNA-BINDING TRANSCRIPTIONAL ACTIVATOR ALPA"/>
    <property type="match status" value="1"/>
</dbReference>
<name>A0A0F5JUS5_9BURK</name>
<evidence type="ECO:0000313" key="2">
    <source>
        <dbReference type="Proteomes" id="UP000033618"/>
    </source>
</evidence>
<proteinExistence type="predicted"/>
<gene>
    <name evidence="1" type="ORF">WM40_22170</name>
</gene>
<protein>
    <recommendedName>
        <fullName evidence="3">Transcriptional regulator</fullName>
    </recommendedName>
</protein>
<evidence type="ECO:0000313" key="1">
    <source>
        <dbReference type="EMBL" id="KKB61586.1"/>
    </source>
</evidence>
<sequence>MKVLRMRDLPDRVGIGRSTIFGLIKEGSFPRAFSIGHSRAKGWHEHEVEAWIARHRALEVAITNTWGKVGQEVGQR</sequence>
<dbReference type="Proteomes" id="UP000033618">
    <property type="component" value="Unassembled WGS sequence"/>
</dbReference>
<accession>A0A0F5JUS5</accession>
<dbReference type="PATRIC" id="fig|28092.6.peg.5214"/>
<dbReference type="Pfam" id="PF05930">
    <property type="entry name" value="Phage_AlpA"/>
    <property type="match status" value="1"/>
</dbReference>
<reference evidence="1 2" key="1">
    <citation type="submission" date="2015-03" db="EMBL/GenBank/DDBJ databases">
        <title>Draft Genome Sequence of Burkholderia andropogonis type strain ICMP2807, isolated from Sorghum bicolor.</title>
        <authorList>
            <person name="Lopes-Santos L."/>
            <person name="Castro D.B."/>
            <person name="Ottoboni L.M."/>
            <person name="Park D."/>
            <person name="Weirc B.S."/>
            <person name="Destefano S.A."/>
        </authorList>
    </citation>
    <scope>NUCLEOTIDE SEQUENCE [LARGE SCALE GENOMIC DNA]</scope>
    <source>
        <strain evidence="1 2">ICMP2807</strain>
    </source>
</reference>
<dbReference type="EMBL" id="LAQU01000037">
    <property type="protein sequence ID" value="KKB61586.1"/>
    <property type="molecule type" value="Genomic_DNA"/>
</dbReference>
<organism evidence="1 2">
    <name type="scientific">Robbsia andropogonis</name>
    <dbReference type="NCBI Taxonomy" id="28092"/>
    <lineage>
        <taxon>Bacteria</taxon>
        <taxon>Pseudomonadati</taxon>
        <taxon>Pseudomonadota</taxon>
        <taxon>Betaproteobacteria</taxon>
        <taxon>Burkholderiales</taxon>
        <taxon>Burkholderiaceae</taxon>
        <taxon>Robbsia</taxon>
    </lineage>
</organism>
<dbReference type="Gene3D" id="1.10.238.160">
    <property type="match status" value="1"/>
</dbReference>
<dbReference type="AlphaFoldDB" id="A0A0F5JUS5"/>
<dbReference type="STRING" id="28092.WM40_22170"/>
<dbReference type="InterPro" id="IPR010260">
    <property type="entry name" value="AlpA"/>
</dbReference>
<dbReference type="PANTHER" id="PTHR36154:SF1">
    <property type="entry name" value="DNA-BINDING TRANSCRIPTIONAL ACTIVATOR ALPA"/>
    <property type="match status" value="1"/>
</dbReference>